<name>A0A2J6QGZ2_9HELO</name>
<evidence type="ECO:0000313" key="2">
    <source>
        <dbReference type="EMBL" id="PMD25531.1"/>
    </source>
</evidence>
<dbReference type="Gene3D" id="1.25.40.10">
    <property type="entry name" value="Tetratricopeptide repeat domain"/>
    <property type="match status" value="1"/>
</dbReference>
<gene>
    <name evidence="2" type="ORF">NA56DRAFT_655697</name>
</gene>
<dbReference type="SUPFAM" id="SSF48452">
    <property type="entry name" value="TPR-like"/>
    <property type="match status" value="1"/>
</dbReference>
<proteinExistence type="predicted"/>
<feature type="compositionally biased region" description="Basic and acidic residues" evidence="1">
    <location>
        <begin position="118"/>
        <end position="135"/>
    </location>
</feature>
<feature type="region of interest" description="Disordered" evidence="1">
    <location>
        <begin position="164"/>
        <end position="215"/>
    </location>
</feature>
<dbReference type="EMBL" id="KZ613470">
    <property type="protein sequence ID" value="PMD25531.1"/>
    <property type="molecule type" value="Genomic_DNA"/>
</dbReference>
<organism evidence="2 3">
    <name type="scientific">Hyaloscypha hepaticicola</name>
    <dbReference type="NCBI Taxonomy" id="2082293"/>
    <lineage>
        <taxon>Eukaryota</taxon>
        <taxon>Fungi</taxon>
        <taxon>Dikarya</taxon>
        <taxon>Ascomycota</taxon>
        <taxon>Pezizomycotina</taxon>
        <taxon>Leotiomycetes</taxon>
        <taxon>Helotiales</taxon>
        <taxon>Hyaloscyphaceae</taxon>
        <taxon>Hyaloscypha</taxon>
    </lineage>
</organism>
<evidence type="ECO:0000256" key="1">
    <source>
        <dbReference type="SAM" id="MobiDB-lite"/>
    </source>
</evidence>
<dbReference type="InterPro" id="IPR011990">
    <property type="entry name" value="TPR-like_helical_dom_sf"/>
</dbReference>
<dbReference type="Proteomes" id="UP000235672">
    <property type="component" value="Unassembled WGS sequence"/>
</dbReference>
<feature type="compositionally biased region" description="Acidic residues" evidence="1">
    <location>
        <begin position="178"/>
        <end position="190"/>
    </location>
</feature>
<feature type="compositionally biased region" description="Basic and acidic residues" evidence="1">
    <location>
        <begin position="46"/>
        <end position="55"/>
    </location>
</feature>
<keyword evidence="3" id="KW-1185">Reference proteome</keyword>
<feature type="region of interest" description="Disordered" evidence="1">
    <location>
        <begin position="99"/>
        <end position="136"/>
    </location>
</feature>
<reference evidence="2 3" key="1">
    <citation type="submission" date="2016-05" db="EMBL/GenBank/DDBJ databases">
        <title>A degradative enzymes factory behind the ericoid mycorrhizal symbiosis.</title>
        <authorList>
            <consortium name="DOE Joint Genome Institute"/>
            <person name="Martino E."/>
            <person name="Morin E."/>
            <person name="Grelet G."/>
            <person name="Kuo A."/>
            <person name="Kohler A."/>
            <person name="Daghino S."/>
            <person name="Barry K."/>
            <person name="Choi C."/>
            <person name="Cichocki N."/>
            <person name="Clum A."/>
            <person name="Copeland A."/>
            <person name="Hainaut M."/>
            <person name="Haridas S."/>
            <person name="Labutti K."/>
            <person name="Lindquist E."/>
            <person name="Lipzen A."/>
            <person name="Khouja H.-R."/>
            <person name="Murat C."/>
            <person name="Ohm R."/>
            <person name="Olson A."/>
            <person name="Spatafora J."/>
            <person name="Veneault-Fourrey C."/>
            <person name="Henrissat B."/>
            <person name="Grigoriev I."/>
            <person name="Martin F."/>
            <person name="Perotto S."/>
        </authorList>
    </citation>
    <scope>NUCLEOTIDE SEQUENCE [LARGE SCALE GENOMIC DNA]</scope>
    <source>
        <strain evidence="2 3">UAMH 7357</strain>
    </source>
</reference>
<feature type="region of interest" description="Disordered" evidence="1">
    <location>
        <begin position="22"/>
        <end position="60"/>
    </location>
</feature>
<evidence type="ECO:0000313" key="3">
    <source>
        <dbReference type="Proteomes" id="UP000235672"/>
    </source>
</evidence>
<dbReference type="OrthoDB" id="3928392at2759"/>
<protein>
    <recommendedName>
        <fullName evidence="4">TPR-like protein</fullName>
    </recommendedName>
</protein>
<evidence type="ECO:0008006" key="4">
    <source>
        <dbReference type="Google" id="ProtNLM"/>
    </source>
</evidence>
<sequence length="359" mass="40562">MEIDKSWNGFRAIWEDPAGRYSHSYGPALATPPLSPLDPPKQGIRNGEESDKDSYELCTPSSRTFDSSRIQMDKGVHRTAEIASMDLFTALNSPWPSPLFSGRTTPRSHKLQRSRSTSFDDTRISSANHLERKTDGSYQEMGQAICIRIRGILHRRSESRLALSISDEKEYKHSPASTDEEAPEHSDEDSVSNRAPRRRCRIPHPFTPPPSAPSPHGPFVLPFRVHPRKELSPSSLEEHMNINRNLLRCVCLLENSRLDCLNLAEDAIELAENALAMAEKAGYLGLATKAQFYRGQCLIVLERFKEASDAFTKAATIRDFKNEVAEWKNLAETKGRAKAMDKGNRMTVIRQDIWNDNDR</sequence>
<accession>A0A2J6QGZ2</accession>
<feature type="compositionally biased region" description="Pro residues" evidence="1">
    <location>
        <begin position="205"/>
        <end position="215"/>
    </location>
</feature>
<dbReference type="AlphaFoldDB" id="A0A2J6QGZ2"/>